<evidence type="ECO:0000313" key="1">
    <source>
        <dbReference type="EMBL" id="KNC78525.1"/>
    </source>
</evidence>
<dbReference type="Proteomes" id="UP000054560">
    <property type="component" value="Unassembled WGS sequence"/>
</dbReference>
<proteinExistence type="predicted"/>
<dbReference type="eggNOG" id="ENOG502SF5D">
    <property type="taxonomic scope" value="Eukaryota"/>
</dbReference>
<dbReference type="RefSeq" id="XP_014152427.1">
    <property type="nucleotide sequence ID" value="XM_014296952.1"/>
</dbReference>
<evidence type="ECO:0000313" key="2">
    <source>
        <dbReference type="Proteomes" id="UP000054560"/>
    </source>
</evidence>
<accession>A0A0L0FNW3</accession>
<dbReference type="GeneID" id="25909554"/>
<name>A0A0L0FNW3_9EUKA</name>
<reference evidence="1 2" key="1">
    <citation type="submission" date="2011-02" db="EMBL/GenBank/DDBJ databases">
        <title>The Genome Sequence of Sphaeroforma arctica JP610.</title>
        <authorList>
            <consortium name="The Broad Institute Genome Sequencing Platform"/>
            <person name="Russ C."/>
            <person name="Cuomo C."/>
            <person name="Young S.K."/>
            <person name="Zeng Q."/>
            <person name="Gargeya S."/>
            <person name="Alvarado L."/>
            <person name="Berlin A."/>
            <person name="Chapman S.B."/>
            <person name="Chen Z."/>
            <person name="Freedman E."/>
            <person name="Gellesch M."/>
            <person name="Goldberg J."/>
            <person name="Griggs A."/>
            <person name="Gujja S."/>
            <person name="Heilman E."/>
            <person name="Heiman D."/>
            <person name="Howarth C."/>
            <person name="Mehta T."/>
            <person name="Neiman D."/>
            <person name="Pearson M."/>
            <person name="Roberts A."/>
            <person name="Saif S."/>
            <person name="Shea T."/>
            <person name="Shenoy N."/>
            <person name="Sisk P."/>
            <person name="Stolte C."/>
            <person name="Sykes S."/>
            <person name="White J."/>
            <person name="Yandava C."/>
            <person name="Burger G."/>
            <person name="Gray M.W."/>
            <person name="Holland P.W.H."/>
            <person name="King N."/>
            <person name="Lang F.B.F."/>
            <person name="Roger A.J."/>
            <person name="Ruiz-Trillo I."/>
            <person name="Haas B."/>
            <person name="Nusbaum C."/>
            <person name="Birren B."/>
        </authorList>
    </citation>
    <scope>NUCLEOTIDE SEQUENCE [LARGE SCALE GENOMIC DNA]</scope>
    <source>
        <strain evidence="1 2">JP610</strain>
    </source>
</reference>
<dbReference type="AlphaFoldDB" id="A0A0L0FNW3"/>
<sequence>MGAAGETCDQVCLGLGQVCNVDTTVSKLREAWSTAGSADGIKSVMEANGGVCINGANNQDYYSLPGIGNGNCEISDNYGTADVSVMFNCLGSFATVERLCYCSDL</sequence>
<keyword evidence="2" id="KW-1185">Reference proteome</keyword>
<protein>
    <submittedName>
        <fullName evidence="1">Uncharacterized protein</fullName>
    </submittedName>
</protein>
<organism evidence="1 2">
    <name type="scientific">Sphaeroforma arctica JP610</name>
    <dbReference type="NCBI Taxonomy" id="667725"/>
    <lineage>
        <taxon>Eukaryota</taxon>
        <taxon>Ichthyosporea</taxon>
        <taxon>Ichthyophonida</taxon>
        <taxon>Sphaeroforma</taxon>
    </lineage>
</organism>
<gene>
    <name evidence="1" type="ORF">SARC_09050</name>
</gene>
<dbReference type="EMBL" id="KQ242474">
    <property type="protein sequence ID" value="KNC78525.1"/>
    <property type="molecule type" value="Genomic_DNA"/>
</dbReference>